<dbReference type="Proteomes" id="UP000198983">
    <property type="component" value="Chromosome I"/>
</dbReference>
<dbReference type="AlphaFoldDB" id="A0A1H1T3H3"/>
<keyword evidence="6 11" id="KW-0418">Kinase</keyword>
<dbReference type="GO" id="GO:0006355">
    <property type="term" value="P:regulation of DNA-templated transcription"/>
    <property type="evidence" value="ECO:0007669"/>
    <property type="project" value="InterPro"/>
</dbReference>
<protein>
    <recommendedName>
        <fullName evidence="2">histidine kinase</fullName>
        <ecNumber evidence="2">2.7.13.3</ecNumber>
    </recommendedName>
</protein>
<keyword evidence="4" id="KW-0808">Transferase</keyword>
<dbReference type="SUPFAM" id="SSF46894">
    <property type="entry name" value="C-terminal effector domain of the bipartite response regulators"/>
    <property type="match status" value="1"/>
</dbReference>
<dbReference type="GO" id="GO:0016020">
    <property type="term" value="C:membrane"/>
    <property type="evidence" value="ECO:0007669"/>
    <property type="project" value="InterPro"/>
</dbReference>
<evidence type="ECO:0000256" key="7">
    <source>
        <dbReference type="ARBA" id="ARBA00022840"/>
    </source>
</evidence>
<gene>
    <name evidence="11" type="ORF">SAMN04489717_3043</name>
</gene>
<dbReference type="GO" id="GO:0046983">
    <property type="term" value="F:protein dimerization activity"/>
    <property type="evidence" value="ECO:0007669"/>
    <property type="project" value="InterPro"/>
</dbReference>
<keyword evidence="8" id="KW-0902">Two-component regulatory system</keyword>
<keyword evidence="9" id="KW-0812">Transmembrane</keyword>
<evidence type="ECO:0000313" key="11">
    <source>
        <dbReference type="EMBL" id="SDS54673.1"/>
    </source>
</evidence>
<dbReference type="InterPro" id="IPR016032">
    <property type="entry name" value="Sig_transdc_resp-reg_C-effctor"/>
</dbReference>
<evidence type="ECO:0000256" key="1">
    <source>
        <dbReference type="ARBA" id="ARBA00000085"/>
    </source>
</evidence>
<feature type="transmembrane region" description="Helical" evidence="9">
    <location>
        <begin position="102"/>
        <end position="120"/>
    </location>
</feature>
<evidence type="ECO:0000256" key="2">
    <source>
        <dbReference type="ARBA" id="ARBA00012438"/>
    </source>
</evidence>
<dbReference type="PANTHER" id="PTHR24421:SF10">
    <property type="entry name" value="NITRATE_NITRITE SENSOR PROTEIN NARQ"/>
    <property type="match status" value="1"/>
</dbReference>
<dbReference type="STRING" id="117157.SAMN04489717_3043"/>
<dbReference type="PANTHER" id="PTHR24421">
    <property type="entry name" value="NITRATE/NITRITE SENSOR PROTEIN NARX-RELATED"/>
    <property type="match status" value="1"/>
</dbReference>
<proteinExistence type="predicted"/>
<evidence type="ECO:0000256" key="9">
    <source>
        <dbReference type="SAM" id="Phobius"/>
    </source>
</evidence>
<comment type="catalytic activity">
    <reaction evidence="1">
        <text>ATP + protein L-histidine = ADP + protein N-phospho-L-histidine.</text>
        <dbReference type="EC" id="2.7.13.3"/>
    </reaction>
</comment>
<evidence type="ECO:0000256" key="4">
    <source>
        <dbReference type="ARBA" id="ARBA00022679"/>
    </source>
</evidence>
<evidence type="ECO:0000256" key="3">
    <source>
        <dbReference type="ARBA" id="ARBA00022553"/>
    </source>
</evidence>
<keyword evidence="3" id="KW-0597">Phosphoprotein</keyword>
<evidence type="ECO:0000259" key="10">
    <source>
        <dbReference type="Pfam" id="PF07730"/>
    </source>
</evidence>
<keyword evidence="12" id="KW-1185">Reference proteome</keyword>
<dbReference type="Pfam" id="PF07730">
    <property type="entry name" value="HisKA_3"/>
    <property type="match status" value="1"/>
</dbReference>
<evidence type="ECO:0000313" key="12">
    <source>
        <dbReference type="Proteomes" id="UP000198983"/>
    </source>
</evidence>
<dbReference type="RefSeq" id="WP_092654307.1">
    <property type="nucleotide sequence ID" value="NZ_LT629732.1"/>
</dbReference>
<dbReference type="GO" id="GO:0003677">
    <property type="term" value="F:DNA binding"/>
    <property type="evidence" value="ECO:0007669"/>
    <property type="project" value="InterPro"/>
</dbReference>
<keyword evidence="5" id="KW-0547">Nucleotide-binding</keyword>
<evidence type="ECO:0000256" key="5">
    <source>
        <dbReference type="ARBA" id="ARBA00022741"/>
    </source>
</evidence>
<feature type="transmembrane region" description="Helical" evidence="9">
    <location>
        <begin position="79"/>
        <end position="96"/>
    </location>
</feature>
<keyword evidence="9" id="KW-0472">Membrane</keyword>
<keyword evidence="7" id="KW-0067">ATP-binding</keyword>
<feature type="transmembrane region" description="Helical" evidence="9">
    <location>
        <begin position="55"/>
        <end position="72"/>
    </location>
</feature>
<reference evidence="11 12" key="1">
    <citation type="submission" date="2016-10" db="EMBL/GenBank/DDBJ databases">
        <authorList>
            <person name="de Groot N.N."/>
        </authorList>
    </citation>
    <scope>NUCLEOTIDE SEQUENCE [LARGE SCALE GENOMIC DNA]</scope>
    <source>
        <strain evidence="11 12">DSM 22024</strain>
    </source>
</reference>
<accession>A0A1H1T3H3</accession>
<dbReference type="EMBL" id="LT629732">
    <property type="protein sequence ID" value="SDS54673.1"/>
    <property type="molecule type" value="Genomic_DNA"/>
</dbReference>
<evidence type="ECO:0000256" key="6">
    <source>
        <dbReference type="ARBA" id="ARBA00022777"/>
    </source>
</evidence>
<dbReference type="Gene3D" id="1.20.5.1930">
    <property type="match status" value="1"/>
</dbReference>
<sequence>MTTPTDPPAEAHQGAGRSVVARVAPLVGAVTLATVLGASGAVFTSTNYRVDAPGAVGVFVALWQVVPLPVAVRRPLVAWCVYAPTLVVAPLLVVPVDSSEPWPLLPPALIAYLVVQVVLAWRRPPHVAAVAWALACATFAVMAQTGDPRLDTGPDVTLFVLTSALALVAGVGLRIRTRMRARLLAEERLSAEERARRMLLEERARIAREMHDIVAHHMSVIVVQASTAEYRLAGLPSAKTHIGRIFTKLDLRDRAQAVIFAYESGLVTAGADQERR</sequence>
<dbReference type="InterPro" id="IPR050482">
    <property type="entry name" value="Sensor_HK_TwoCompSys"/>
</dbReference>
<feature type="domain" description="Signal transduction histidine kinase subgroup 3 dimerisation and phosphoacceptor" evidence="10">
    <location>
        <begin position="202"/>
        <end position="243"/>
    </location>
</feature>
<feature type="transmembrane region" description="Helical" evidence="9">
    <location>
        <begin position="156"/>
        <end position="175"/>
    </location>
</feature>
<feature type="transmembrane region" description="Helical" evidence="9">
    <location>
        <begin position="127"/>
        <end position="144"/>
    </location>
</feature>
<organism evidence="11 12">
    <name type="scientific">Actinopolymorpha singaporensis</name>
    <dbReference type="NCBI Taxonomy" id="117157"/>
    <lineage>
        <taxon>Bacteria</taxon>
        <taxon>Bacillati</taxon>
        <taxon>Actinomycetota</taxon>
        <taxon>Actinomycetes</taxon>
        <taxon>Propionibacteriales</taxon>
        <taxon>Actinopolymorphaceae</taxon>
        <taxon>Actinopolymorpha</taxon>
    </lineage>
</organism>
<keyword evidence="9" id="KW-1133">Transmembrane helix</keyword>
<name>A0A1H1T3H3_9ACTN</name>
<dbReference type="EC" id="2.7.13.3" evidence="2"/>
<dbReference type="InterPro" id="IPR011712">
    <property type="entry name" value="Sig_transdc_His_kin_sub3_dim/P"/>
</dbReference>
<dbReference type="GO" id="GO:0000155">
    <property type="term" value="F:phosphorelay sensor kinase activity"/>
    <property type="evidence" value="ECO:0007669"/>
    <property type="project" value="InterPro"/>
</dbReference>
<dbReference type="GO" id="GO:0005524">
    <property type="term" value="F:ATP binding"/>
    <property type="evidence" value="ECO:0007669"/>
    <property type="project" value="UniProtKB-KW"/>
</dbReference>
<feature type="transmembrane region" description="Helical" evidence="9">
    <location>
        <begin position="23"/>
        <end position="43"/>
    </location>
</feature>
<evidence type="ECO:0000256" key="8">
    <source>
        <dbReference type="ARBA" id="ARBA00023012"/>
    </source>
</evidence>